<dbReference type="SUPFAM" id="SSF50249">
    <property type="entry name" value="Nucleic acid-binding proteins"/>
    <property type="match status" value="2"/>
</dbReference>
<dbReference type="InterPro" id="IPR035203">
    <property type="entry name" value="Cdc24_OB3"/>
</dbReference>
<sequence length="534" mass="59321">MHPPAISVLLRVDELVLRMKAPWPWVMAQVVQVILRYPQVTWAVLAAEIDVLWHNHTKKERHAKLSVRQAVFKRQSGQSVVNGAQIAGLDPATGALVLVQDDFRVKMFLDKPRQQFAAACQSKIQRVSFVPRQVNQEPPFFFPTHGLVFHVADPYTHESTVWLNVTKIESTDHRKYAVYGNLCESPAVPLPSQRSQPHDPDSLYVVNLSGDATLLVSLLAVKTVFGFAMLLPSEEGSRYFEIGPETVVQRLEDLQPSAPVKSGQEGRTYISSLGPDMKNLTLFGTVVAVSDNRPHEVGGQRVNRVAVKLQDDTGVYDITVWGDIVKRAAKLLPGQLVLWCNLSTSHMKDGTKFFLNAQPTAHATLTVVSTIPALLTSSCLRDTGRIADMPGRTFTAVAVRIAAMPKQPYTRLSHSTCLKPLHLGDDIWQCTTCKDVYLPGDLRNVQSVYSLVWSVSDGHSNVQCRVTPTASSDILGLPASDFDRLSQEQQHDWLAQLVGRAFLCGIITVRAPRRREGIAGPSHYFRIEMVSPWE</sequence>
<proteinExistence type="predicted"/>
<dbReference type="Pfam" id="PF17244">
    <property type="entry name" value="CDC24_OB3"/>
    <property type="match status" value="1"/>
</dbReference>
<dbReference type="Proteomes" id="UP000054350">
    <property type="component" value="Unassembled WGS sequence"/>
</dbReference>
<feature type="domain" description="Cell division control protein 24 OB" evidence="1">
    <location>
        <begin position="275"/>
        <end position="496"/>
    </location>
</feature>
<dbReference type="Gene3D" id="2.40.50.140">
    <property type="entry name" value="Nucleic acid-binding proteins"/>
    <property type="match status" value="1"/>
</dbReference>
<dbReference type="Pfam" id="PF17246">
    <property type="entry name" value="CDC24_OB1"/>
    <property type="match status" value="1"/>
</dbReference>
<gene>
    <name evidence="3" type="ORF">AMAG_13604</name>
</gene>
<organism evidence="3 4">
    <name type="scientific">Allomyces macrogynus (strain ATCC 38327)</name>
    <name type="common">Allomyces javanicus var. macrogynus</name>
    <dbReference type="NCBI Taxonomy" id="578462"/>
    <lineage>
        <taxon>Eukaryota</taxon>
        <taxon>Fungi</taxon>
        <taxon>Fungi incertae sedis</taxon>
        <taxon>Blastocladiomycota</taxon>
        <taxon>Blastocladiomycetes</taxon>
        <taxon>Blastocladiales</taxon>
        <taxon>Blastocladiaceae</taxon>
        <taxon>Allomyces</taxon>
    </lineage>
</organism>
<dbReference type="EMBL" id="GG745360">
    <property type="protein sequence ID" value="KNE69214.1"/>
    <property type="molecule type" value="Genomic_DNA"/>
</dbReference>
<name>A0A0L0T3S3_ALLM3</name>
<evidence type="ECO:0000313" key="4">
    <source>
        <dbReference type="Proteomes" id="UP000054350"/>
    </source>
</evidence>
<keyword evidence="4" id="KW-1185">Reference proteome</keyword>
<feature type="domain" description="Cell division control protein 24 OB" evidence="2">
    <location>
        <begin position="20"/>
        <end position="64"/>
    </location>
</feature>
<dbReference type="PANTHER" id="PTHR36033:SF1">
    <property type="entry name" value="NUCLEIC ACID-BINDING PROTEINS SUPERFAMILY"/>
    <property type="match status" value="1"/>
</dbReference>
<dbReference type="PANTHER" id="PTHR36033">
    <property type="entry name" value="NUCLEIC ACID-BINDING PROTEINS SUPERFAMILY"/>
    <property type="match status" value="1"/>
</dbReference>
<accession>A0A0L0T3S3</accession>
<evidence type="ECO:0000313" key="3">
    <source>
        <dbReference type="EMBL" id="KNE69214.1"/>
    </source>
</evidence>
<dbReference type="AlphaFoldDB" id="A0A0L0T3S3"/>
<evidence type="ECO:0000259" key="2">
    <source>
        <dbReference type="Pfam" id="PF17246"/>
    </source>
</evidence>
<dbReference type="InterPro" id="IPR012340">
    <property type="entry name" value="NA-bd_OB-fold"/>
</dbReference>
<dbReference type="InterPro" id="IPR035201">
    <property type="entry name" value="Cdc24_OB1"/>
</dbReference>
<reference evidence="3 4" key="1">
    <citation type="submission" date="2009-11" db="EMBL/GenBank/DDBJ databases">
        <title>Annotation of Allomyces macrogynus ATCC 38327.</title>
        <authorList>
            <consortium name="The Broad Institute Genome Sequencing Platform"/>
            <person name="Russ C."/>
            <person name="Cuomo C."/>
            <person name="Burger G."/>
            <person name="Gray M.W."/>
            <person name="Holland P.W.H."/>
            <person name="King N."/>
            <person name="Lang F.B.F."/>
            <person name="Roger A.J."/>
            <person name="Ruiz-Trillo I."/>
            <person name="Young S.K."/>
            <person name="Zeng Q."/>
            <person name="Gargeya S."/>
            <person name="Fitzgerald M."/>
            <person name="Haas B."/>
            <person name="Abouelleil A."/>
            <person name="Alvarado L."/>
            <person name="Arachchi H.M."/>
            <person name="Berlin A."/>
            <person name="Chapman S.B."/>
            <person name="Gearin G."/>
            <person name="Goldberg J."/>
            <person name="Griggs A."/>
            <person name="Gujja S."/>
            <person name="Hansen M."/>
            <person name="Heiman D."/>
            <person name="Howarth C."/>
            <person name="Larimer J."/>
            <person name="Lui A."/>
            <person name="MacDonald P.J.P."/>
            <person name="McCowen C."/>
            <person name="Montmayeur A."/>
            <person name="Murphy C."/>
            <person name="Neiman D."/>
            <person name="Pearson M."/>
            <person name="Priest M."/>
            <person name="Roberts A."/>
            <person name="Saif S."/>
            <person name="Shea T."/>
            <person name="Sisk P."/>
            <person name="Stolte C."/>
            <person name="Sykes S."/>
            <person name="Wortman J."/>
            <person name="Nusbaum C."/>
            <person name="Birren B."/>
        </authorList>
    </citation>
    <scope>NUCLEOTIDE SEQUENCE [LARGE SCALE GENOMIC DNA]</scope>
    <source>
        <strain evidence="3 4">ATCC 38327</strain>
    </source>
</reference>
<reference evidence="4" key="2">
    <citation type="submission" date="2009-11" db="EMBL/GenBank/DDBJ databases">
        <title>The Genome Sequence of Allomyces macrogynus strain ATCC 38327.</title>
        <authorList>
            <consortium name="The Broad Institute Genome Sequencing Platform"/>
            <person name="Russ C."/>
            <person name="Cuomo C."/>
            <person name="Shea T."/>
            <person name="Young S.K."/>
            <person name="Zeng Q."/>
            <person name="Koehrsen M."/>
            <person name="Haas B."/>
            <person name="Borodovsky M."/>
            <person name="Guigo R."/>
            <person name="Alvarado L."/>
            <person name="Berlin A."/>
            <person name="Borenstein D."/>
            <person name="Chen Z."/>
            <person name="Engels R."/>
            <person name="Freedman E."/>
            <person name="Gellesch M."/>
            <person name="Goldberg J."/>
            <person name="Griggs A."/>
            <person name="Gujja S."/>
            <person name="Heiman D."/>
            <person name="Hepburn T."/>
            <person name="Howarth C."/>
            <person name="Jen D."/>
            <person name="Larson L."/>
            <person name="Lewis B."/>
            <person name="Mehta T."/>
            <person name="Park D."/>
            <person name="Pearson M."/>
            <person name="Roberts A."/>
            <person name="Saif S."/>
            <person name="Shenoy N."/>
            <person name="Sisk P."/>
            <person name="Stolte C."/>
            <person name="Sykes S."/>
            <person name="Walk T."/>
            <person name="White J."/>
            <person name="Yandava C."/>
            <person name="Burger G."/>
            <person name="Gray M.W."/>
            <person name="Holland P.W.H."/>
            <person name="King N."/>
            <person name="Lang F.B.F."/>
            <person name="Roger A.J."/>
            <person name="Ruiz-Trillo I."/>
            <person name="Lander E."/>
            <person name="Nusbaum C."/>
        </authorList>
    </citation>
    <scope>NUCLEOTIDE SEQUENCE [LARGE SCALE GENOMIC DNA]</scope>
    <source>
        <strain evidence="4">ATCC 38327</strain>
    </source>
</reference>
<dbReference type="OrthoDB" id="10265890at2759"/>
<protein>
    <submittedName>
        <fullName evidence="3">Uncharacterized protein</fullName>
    </submittedName>
</protein>
<dbReference type="VEuPathDB" id="FungiDB:AMAG_13604"/>
<evidence type="ECO:0000259" key="1">
    <source>
        <dbReference type="Pfam" id="PF17244"/>
    </source>
</evidence>
<dbReference type="eggNOG" id="ENOG502S6BW">
    <property type="taxonomic scope" value="Eukaryota"/>
</dbReference>